<sequence length="59" mass="6723">GTYISCGKVMSKNRLQVHVVKLSIFFLSINFHAKFSEVMIILSICKIIGSHINQELDDR</sequence>
<evidence type="ECO:0000313" key="1">
    <source>
        <dbReference type="EMBL" id="POG82132.1"/>
    </source>
</evidence>
<feature type="non-terminal residue" evidence="1">
    <location>
        <position position="1"/>
    </location>
</feature>
<dbReference type="Proteomes" id="UP000018888">
    <property type="component" value="Unassembled WGS sequence"/>
</dbReference>
<keyword evidence="2" id="KW-1185">Reference proteome</keyword>
<reference evidence="1 2" key="1">
    <citation type="journal article" date="2013" name="Proc. Natl. Acad. Sci. U.S.A.">
        <title>Genome of an arbuscular mycorrhizal fungus provides insight into the oldest plant symbiosis.</title>
        <authorList>
            <person name="Tisserant E."/>
            <person name="Malbreil M."/>
            <person name="Kuo A."/>
            <person name="Kohler A."/>
            <person name="Symeonidi A."/>
            <person name="Balestrini R."/>
            <person name="Charron P."/>
            <person name="Duensing N."/>
            <person name="Frei Dit Frey N."/>
            <person name="Gianinazzi-Pearson V."/>
            <person name="Gilbert L.B."/>
            <person name="Handa Y."/>
            <person name="Herr J.R."/>
            <person name="Hijri M."/>
            <person name="Koul R."/>
            <person name="Kawaguchi M."/>
            <person name="Krajinski F."/>
            <person name="Lammers P.J."/>
            <person name="Masclaux F.G."/>
            <person name="Murat C."/>
            <person name="Morin E."/>
            <person name="Ndikumana S."/>
            <person name="Pagni M."/>
            <person name="Petitpierre D."/>
            <person name="Requena N."/>
            <person name="Rosikiewicz P."/>
            <person name="Riley R."/>
            <person name="Saito K."/>
            <person name="San Clemente H."/>
            <person name="Shapiro H."/>
            <person name="van Tuinen D."/>
            <person name="Becard G."/>
            <person name="Bonfante P."/>
            <person name="Paszkowski U."/>
            <person name="Shachar-Hill Y.Y."/>
            <person name="Tuskan G.A."/>
            <person name="Young P.W."/>
            <person name="Sanders I.R."/>
            <person name="Henrissat B."/>
            <person name="Rensing S.A."/>
            <person name="Grigoriev I.V."/>
            <person name="Corradi N."/>
            <person name="Roux C."/>
            <person name="Martin F."/>
        </authorList>
    </citation>
    <scope>NUCLEOTIDE SEQUENCE [LARGE SCALE GENOMIC DNA]</scope>
    <source>
        <strain evidence="1 2">DAOM 197198</strain>
    </source>
</reference>
<dbReference type="AlphaFoldDB" id="A0A2P4QWZ4"/>
<protein>
    <submittedName>
        <fullName evidence="1">Uncharacterized protein</fullName>
    </submittedName>
</protein>
<proteinExistence type="predicted"/>
<reference evidence="1 2" key="2">
    <citation type="journal article" date="2018" name="New Phytol.">
        <title>High intraspecific genome diversity in the model arbuscular mycorrhizal symbiont Rhizophagus irregularis.</title>
        <authorList>
            <person name="Chen E.C.H."/>
            <person name="Morin E."/>
            <person name="Beaudet D."/>
            <person name="Noel J."/>
            <person name="Yildirir G."/>
            <person name="Ndikumana S."/>
            <person name="Charron P."/>
            <person name="St-Onge C."/>
            <person name="Giorgi J."/>
            <person name="Kruger M."/>
            <person name="Marton T."/>
            <person name="Ropars J."/>
            <person name="Grigoriev I.V."/>
            <person name="Hainaut M."/>
            <person name="Henrissat B."/>
            <person name="Roux C."/>
            <person name="Martin F."/>
            <person name="Corradi N."/>
        </authorList>
    </citation>
    <scope>NUCLEOTIDE SEQUENCE [LARGE SCALE GENOMIC DNA]</scope>
    <source>
        <strain evidence="1 2">DAOM 197198</strain>
    </source>
</reference>
<dbReference type="EMBL" id="AUPC02000006">
    <property type="protein sequence ID" value="POG82132.1"/>
    <property type="molecule type" value="Genomic_DNA"/>
</dbReference>
<name>A0A2P4QWZ4_RHIID</name>
<organism evidence="1 2">
    <name type="scientific">Rhizophagus irregularis (strain DAOM 181602 / DAOM 197198 / MUCL 43194)</name>
    <name type="common">Arbuscular mycorrhizal fungus</name>
    <name type="synonym">Glomus intraradices</name>
    <dbReference type="NCBI Taxonomy" id="747089"/>
    <lineage>
        <taxon>Eukaryota</taxon>
        <taxon>Fungi</taxon>
        <taxon>Fungi incertae sedis</taxon>
        <taxon>Mucoromycota</taxon>
        <taxon>Glomeromycotina</taxon>
        <taxon>Glomeromycetes</taxon>
        <taxon>Glomerales</taxon>
        <taxon>Glomeraceae</taxon>
        <taxon>Rhizophagus</taxon>
    </lineage>
</organism>
<gene>
    <name evidence="1" type="ORF">GLOIN_2v1498953</name>
</gene>
<comment type="caution">
    <text evidence="1">The sequence shown here is derived from an EMBL/GenBank/DDBJ whole genome shotgun (WGS) entry which is preliminary data.</text>
</comment>
<evidence type="ECO:0000313" key="2">
    <source>
        <dbReference type="Proteomes" id="UP000018888"/>
    </source>
</evidence>
<accession>A0A2P4QWZ4</accession>